<keyword evidence="4" id="KW-1185">Reference proteome</keyword>
<dbReference type="Pfam" id="PF00874">
    <property type="entry name" value="PRD"/>
    <property type="match status" value="2"/>
</dbReference>
<dbReference type="SUPFAM" id="SSF63520">
    <property type="entry name" value="PTS-regulatory domain, PRD"/>
    <property type="match status" value="2"/>
</dbReference>
<dbReference type="SMART" id="SM01061">
    <property type="entry name" value="CAT_RBD"/>
    <property type="match status" value="1"/>
</dbReference>
<dbReference type="InterPro" id="IPR036634">
    <property type="entry name" value="PRD_sf"/>
</dbReference>
<dbReference type="PANTHER" id="PTHR30185:SF15">
    <property type="entry name" value="CRYPTIC BETA-GLUCOSIDE BGL OPERON ANTITERMINATOR"/>
    <property type="match status" value="1"/>
</dbReference>
<dbReference type="SUPFAM" id="SSF50151">
    <property type="entry name" value="SacY-like RNA-binding domain"/>
    <property type="match status" value="1"/>
</dbReference>
<dbReference type="InterPro" id="IPR011608">
    <property type="entry name" value="PRD"/>
</dbReference>
<comment type="caution">
    <text evidence="3">The sequence shown here is derived from an EMBL/GenBank/DDBJ whole genome shotgun (WGS) entry which is preliminary data.</text>
</comment>
<dbReference type="PANTHER" id="PTHR30185">
    <property type="entry name" value="CRYPTIC BETA-GLUCOSIDE BGL OPERON ANTITERMINATOR"/>
    <property type="match status" value="1"/>
</dbReference>
<dbReference type="RefSeq" id="WP_307122121.1">
    <property type="nucleotide sequence ID" value="NZ_JAUSTM010000014.1"/>
</dbReference>
<protein>
    <submittedName>
        <fullName evidence="3">Beta-glucoside operon transcriptional antiterminator</fullName>
    </submittedName>
</protein>
<evidence type="ECO:0000313" key="3">
    <source>
        <dbReference type="EMBL" id="MDQ0222945.1"/>
    </source>
</evidence>
<dbReference type="Pfam" id="PF03123">
    <property type="entry name" value="CAT_RBD"/>
    <property type="match status" value="1"/>
</dbReference>
<dbReference type="Proteomes" id="UP001223079">
    <property type="component" value="Unassembled WGS sequence"/>
</dbReference>
<sequence>MLVIKQINNNAAIAKDASGTEIIILGKGVGFPKTPYEIKDMSKIERTFYDVDSQYLEMVASLPQDVLMASADIVERAEVELDSVFNTNLPFTLADHINFAIERISKGIDITSPIAYDVKHLYPQQYSIGKVAINIIQKATGHLLPATEAVNVALHLITAQAESGDMHDIIKSVEIISEIRKLIESNLDITIDEESYQFSRFVMHLRYLIKRLNGGKHTHKDSTMLKTMSREYPKEYYCVLKITEYLNEKWSWTCDEEEMLYLLIYVTRLSNKT</sequence>
<feature type="domain" description="PRD" evidence="2">
    <location>
        <begin position="61"/>
        <end position="166"/>
    </location>
</feature>
<feature type="domain" description="PRD" evidence="2">
    <location>
        <begin position="167"/>
        <end position="273"/>
    </location>
</feature>
<keyword evidence="1" id="KW-0677">Repeat</keyword>
<dbReference type="InterPro" id="IPR004341">
    <property type="entry name" value="CAT_RNA-bd_dom"/>
</dbReference>
<gene>
    <name evidence="3" type="ORF">J2S23_001520</name>
</gene>
<evidence type="ECO:0000256" key="1">
    <source>
        <dbReference type="ARBA" id="ARBA00022737"/>
    </source>
</evidence>
<dbReference type="PROSITE" id="PS51372">
    <property type="entry name" value="PRD_2"/>
    <property type="match status" value="2"/>
</dbReference>
<dbReference type="EMBL" id="JAUSTM010000014">
    <property type="protein sequence ID" value="MDQ0222945.1"/>
    <property type="molecule type" value="Genomic_DNA"/>
</dbReference>
<organism evidence="3 4">
    <name type="scientific">Streptococcus moroccensis</name>
    <dbReference type="NCBI Taxonomy" id="1451356"/>
    <lineage>
        <taxon>Bacteria</taxon>
        <taxon>Bacillati</taxon>
        <taxon>Bacillota</taxon>
        <taxon>Bacilli</taxon>
        <taxon>Lactobacillales</taxon>
        <taxon>Streptococcaceae</taxon>
        <taxon>Streptococcus</taxon>
    </lineage>
</organism>
<dbReference type="Gene3D" id="1.10.1790.10">
    <property type="entry name" value="PRD domain"/>
    <property type="match status" value="2"/>
</dbReference>
<dbReference type="InterPro" id="IPR036650">
    <property type="entry name" value="CAT_RNA-bd_dom_sf"/>
</dbReference>
<dbReference type="Gene3D" id="2.30.24.10">
    <property type="entry name" value="CAT RNA-binding domain"/>
    <property type="match status" value="1"/>
</dbReference>
<reference evidence="3 4" key="1">
    <citation type="submission" date="2023-07" db="EMBL/GenBank/DDBJ databases">
        <title>Genomic Encyclopedia of Type Strains, Phase IV (KMG-IV): sequencing the most valuable type-strain genomes for metagenomic binning, comparative biology and taxonomic classification.</title>
        <authorList>
            <person name="Goeker M."/>
        </authorList>
    </citation>
    <scope>NUCLEOTIDE SEQUENCE [LARGE SCALE GENOMIC DNA]</scope>
    <source>
        <strain evidence="3 4">DSM 105143</strain>
    </source>
</reference>
<dbReference type="InterPro" id="IPR050661">
    <property type="entry name" value="BglG_antiterminators"/>
</dbReference>
<name>A0ABT9YT43_9STRE</name>
<accession>A0ABT9YT43</accession>
<evidence type="ECO:0000313" key="4">
    <source>
        <dbReference type="Proteomes" id="UP001223079"/>
    </source>
</evidence>
<evidence type="ECO:0000259" key="2">
    <source>
        <dbReference type="PROSITE" id="PS51372"/>
    </source>
</evidence>
<proteinExistence type="predicted"/>